<dbReference type="Pfam" id="PF03652">
    <property type="entry name" value="RuvX"/>
    <property type="match status" value="1"/>
</dbReference>
<comment type="similarity">
    <text evidence="5">Belongs to the YqgF HJR family.</text>
</comment>
<dbReference type="PANTHER" id="PTHR33317:SF4">
    <property type="entry name" value="POLYNUCLEOTIDYL TRANSFERASE, RIBONUCLEASE H-LIKE SUPERFAMILY PROTEIN"/>
    <property type="match status" value="1"/>
</dbReference>
<dbReference type="GO" id="GO:0000967">
    <property type="term" value="P:rRNA 5'-end processing"/>
    <property type="evidence" value="ECO:0007669"/>
    <property type="project" value="UniProtKB-UniRule"/>
</dbReference>
<dbReference type="Gene3D" id="3.30.420.140">
    <property type="entry name" value="YqgF/RNase H-like domain"/>
    <property type="match status" value="1"/>
</dbReference>
<evidence type="ECO:0000313" key="7">
    <source>
        <dbReference type="EMBL" id="KKU09253.1"/>
    </source>
</evidence>
<evidence type="ECO:0000256" key="3">
    <source>
        <dbReference type="ARBA" id="ARBA00022722"/>
    </source>
</evidence>
<dbReference type="GO" id="GO:0004518">
    <property type="term" value="F:nuclease activity"/>
    <property type="evidence" value="ECO:0007669"/>
    <property type="project" value="UniProtKB-KW"/>
</dbReference>
<dbReference type="SMART" id="SM00732">
    <property type="entry name" value="YqgFc"/>
    <property type="match status" value="1"/>
</dbReference>
<dbReference type="AlphaFoldDB" id="A0A0G1PUV0"/>
<reference evidence="7 8" key="1">
    <citation type="journal article" date="2015" name="Nature">
        <title>rRNA introns, odd ribosomes, and small enigmatic genomes across a large radiation of phyla.</title>
        <authorList>
            <person name="Brown C.T."/>
            <person name="Hug L.A."/>
            <person name="Thomas B.C."/>
            <person name="Sharon I."/>
            <person name="Castelle C.J."/>
            <person name="Singh A."/>
            <person name="Wilkins M.J."/>
            <person name="Williams K.H."/>
            <person name="Banfield J.F."/>
        </authorList>
    </citation>
    <scope>NUCLEOTIDE SEQUENCE [LARGE SCALE GENOMIC DNA]</scope>
</reference>
<evidence type="ECO:0000256" key="2">
    <source>
        <dbReference type="ARBA" id="ARBA00022517"/>
    </source>
</evidence>
<evidence type="ECO:0000259" key="6">
    <source>
        <dbReference type="SMART" id="SM00732"/>
    </source>
</evidence>
<dbReference type="InterPro" id="IPR006641">
    <property type="entry name" value="YqgF/RNaseH-like_dom"/>
</dbReference>
<protein>
    <recommendedName>
        <fullName evidence="5">Putative pre-16S rRNA nuclease</fullName>
        <ecNumber evidence="5">3.1.-.-</ecNumber>
    </recommendedName>
</protein>
<dbReference type="InterPro" id="IPR012337">
    <property type="entry name" value="RNaseH-like_sf"/>
</dbReference>
<evidence type="ECO:0000256" key="4">
    <source>
        <dbReference type="ARBA" id="ARBA00022801"/>
    </source>
</evidence>
<comment type="subcellular location">
    <subcellularLocation>
        <location evidence="5">Cytoplasm</location>
    </subcellularLocation>
</comment>
<evidence type="ECO:0000313" key="8">
    <source>
        <dbReference type="Proteomes" id="UP000034354"/>
    </source>
</evidence>
<dbReference type="Proteomes" id="UP000034354">
    <property type="component" value="Unassembled WGS sequence"/>
</dbReference>
<dbReference type="PANTHER" id="PTHR33317">
    <property type="entry name" value="POLYNUCLEOTIDYL TRANSFERASE, RIBONUCLEASE H-LIKE SUPERFAMILY PROTEIN"/>
    <property type="match status" value="1"/>
</dbReference>
<comment type="caution">
    <text evidence="7">The sequence shown here is derived from an EMBL/GenBank/DDBJ whole genome shotgun (WGS) entry which is preliminary data.</text>
</comment>
<dbReference type="InterPro" id="IPR005227">
    <property type="entry name" value="YqgF"/>
</dbReference>
<dbReference type="CDD" id="cd16964">
    <property type="entry name" value="YqgF"/>
    <property type="match status" value="1"/>
</dbReference>
<dbReference type="NCBIfam" id="TIGR00250">
    <property type="entry name" value="RNAse_H_YqgF"/>
    <property type="match status" value="1"/>
</dbReference>
<keyword evidence="3 5" id="KW-0540">Nuclease</keyword>
<keyword evidence="1 5" id="KW-0963">Cytoplasm</keyword>
<dbReference type="HAMAP" id="MF_00651">
    <property type="entry name" value="Nuclease_YqgF"/>
    <property type="match status" value="1"/>
</dbReference>
<evidence type="ECO:0000256" key="5">
    <source>
        <dbReference type="HAMAP-Rule" id="MF_00651"/>
    </source>
</evidence>
<dbReference type="STRING" id="1618993.UX09_C0001G0047"/>
<organism evidence="7 8">
    <name type="scientific">Candidatus Uhrbacteria bacterium GW2011_GWE2_45_35</name>
    <dbReference type="NCBI Taxonomy" id="1618993"/>
    <lineage>
        <taxon>Bacteria</taxon>
        <taxon>Candidatus Uhriibacteriota</taxon>
    </lineage>
</organism>
<proteinExistence type="inferred from homology"/>
<sequence>MRVLGIDYGDKKIGLAFGESVAGVALPLEVIPNIGDETIKKIAQKISIDDFQQVVVGVPLSTGAFHGPEQLEKTRAFIEKLKTVISIPIFEEDEAYTTSESIRLQREEGAAAEEDALAAMLILEQYFGRG</sequence>
<dbReference type="GO" id="GO:0016788">
    <property type="term" value="F:hydrolase activity, acting on ester bonds"/>
    <property type="evidence" value="ECO:0007669"/>
    <property type="project" value="UniProtKB-UniRule"/>
</dbReference>
<gene>
    <name evidence="7" type="ORF">UX09_C0001G0047</name>
</gene>
<dbReference type="GO" id="GO:0005737">
    <property type="term" value="C:cytoplasm"/>
    <property type="evidence" value="ECO:0007669"/>
    <property type="project" value="UniProtKB-SubCell"/>
</dbReference>
<dbReference type="SUPFAM" id="SSF53098">
    <property type="entry name" value="Ribonuclease H-like"/>
    <property type="match status" value="1"/>
</dbReference>
<feature type="domain" description="YqgF/RNase H-like" evidence="6">
    <location>
        <begin position="1"/>
        <end position="101"/>
    </location>
</feature>
<dbReference type="EMBL" id="LCKW01000001">
    <property type="protein sequence ID" value="KKU09253.1"/>
    <property type="molecule type" value="Genomic_DNA"/>
</dbReference>
<accession>A0A0G1PUV0</accession>
<dbReference type="EC" id="3.1.-.-" evidence="5"/>
<name>A0A0G1PUV0_9BACT</name>
<keyword evidence="4 5" id="KW-0378">Hydrolase</keyword>
<comment type="function">
    <text evidence="5">Could be a nuclease involved in processing of the 5'-end of pre-16S rRNA.</text>
</comment>
<dbReference type="InterPro" id="IPR037027">
    <property type="entry name" value="YqgF/RNaseH-like_dom_sf"/>
</dbReference>
<keyword evidence="2 5" id="KW-0690">Ribosome biogenesis</keyword>
<evidence type="ECO:0000256" key="1">
    <source>
        <dbReference type="ARBA" id="ARBA00022490"/>
    </source>
</evidence>